<dbReference type="InterPro" id="IPR003661">
    <property type="entry name" value="HisK_dim/P_dom"/>
</dbReference>
<evidence type="ECO:0000256" key="1">
    <source>
        <dbReference type="ARBA" id="ARBA00000085"/>
    </source>
</evidence>
<feature type="transmembrane region" description="Helical" evidence="3">
    <location>
        <begin position="12"/>
        <end position="31"/>
    </location>
</feature>
<sequence>MKTRNYRIPIIYIVVGVLWITSSDYLLASLTSNFSPRVSNFTASLKGIVYIMATGFLLHYLIKKERVRIAEADKKRMAEIVDKMNNLIIMSDPSGNITWVNRAFVNITGYTMQEALGKTHADLLYGPKTDLEIVNKLTTALENKEFFSGQLINYAKGGKAYWSQFNISPMFNVEGGLEGFLSVENNIDDSKHREDLIVQQHRKLKAVSWFNSHEIRKPVASILALSELLMEEKNAMEQQELIKYLRQSAINLDLIIHQINEAAAVK</sequence>
<dbReference type="InterPro" id="IPR000700">
    <property type="entry name" value="PAS-assoc_C"/>
</dbReference>
<dbReference type="Gene3D" id="1.10.287.130">
    <property type="match status" value="1"/>
</dbReference>
<dbReference type="EC" id="2.7.13.3" evidence="2"/>
<feature type="domain" description="PAC" evidence="5">
    <location>
        <begin position="145"/>
        <end position="199"/>
    </location>
</feature>
<feature type="domain" description="PAS" evidence="4">
    <location>
        <begin position="73"/>
        <end position="144"/>
    </location>
</feature>
<reference evidence="6 7" key="1">
    <citation type="submission" date="2019-11" db="EMBL/GenBank/DDBJ databases">
        <title>Description of Pedobacter sp. LMG 31462T.</title>
        <authorList>
            <person name="Carlier A."/>
            <person name="Qi S."/>
            <person name="Vandamme P."/>
        </authorList>
    </citation>
    <scope>NUCLEOTIDE SEQUENCE [LARGE SCALE GENOMIC DNA]</scope>
    <source>
        <strain evidence="6 7">LMG 31462</strain>
    </source>
</reference>
<evidence type="ECO:0000256" key="2">
    <source>
        <dbReference type="ARBA" id="ARBA00012438"/>
    </source>
</evidence>
<keyword evidence="3" id="KW-0472">Membrane</keyword>
<keyword evidence="3" id="KW-0812">Transmembrane</keyword>
<dbReference type="CDD" id="cd00082">
    <property type="entry name" value="HisKA"/>
    <property type="match status" value="1"/>
</dbReference>
<comment type="catalytic activity">
    <reaction evidence="1">
        <text>ATP + protein L-histidine = ADP + protein N-phospho-L-histidine.</text>
        <dbReference type="EC" id="2.7.13.3"/>
    </reaction>
</comment>
<gene>
    <name evidence="6" type="ORF">GM920_17195</name>
</gene>
<evidence type="ECO:0000259" key="5">
    <source>
        <dbReference type="PROSITE" id="PS50113"/>
    </source>
</evidence>
<dbReference type="SMART" id="SM00091">
    <property type="entry name" value="PAS"/>
    <property type="match status" value="1"/>
</dbReference>
<dbReference type="PROSITE" id="PS50112">
    <property type="entry name" value="PAS"/>
    <property type="match status" value="1"/>
</dbReference>
<dbReference type="Pfam" id="PF13426">
    <property type="entry name" value="PAS_9"/>
    <property type="match status" value="1"/>
</dbReference>
<dbReference type="Pfam" id="PF00512">
    <property type="entry name" value="HisKA"/>
    <property type="match status" value="1"/>
</dbReference>
<keyword evidence="3" id="KW-1133">Transmembrane helix</keyword>
<evidence type="ECO:0000313" key="7">
    <source>
        <dbReference type="Proteomes" id="UP000636110"/>
    </source>
</evidence>
<evidence type="ECO:0000256" key="3">
    <source>
        <dbReference type="SAM" id="Phobius"/>
    </source>
</evidence>
<dbReference type="InterPro" id="IPR000014">
    <property type="entry name" value="PAS"/>
</dbReference>
<comment type="caution">
    <text evidence="6">The sequence shown here is derived from an EMBL/GenBank/DDBJ whole genome shotgun (WGS) entry which is preliminary data.</text>
</comment>
<organism evidence="6 7">
    <name type="scientific">Pedobacter gandavensis</name>
    <dbReference type="NCBI Taxonomy" id="2679963"/>
    <lineage>
        <taxon>Bacteria</taxon>
        <taxon>Pseudomonadati</taxon>
        <taxon>Bacteroidota</taxon>
        <taxon>Sphingobacteriia</taxon>
        <taxon>Sphingobacteriales</taxon>
        <taxon>Sphingobacteriaceae</taxon>
        <taxon>Pedobacter</taxon>
    </lineage>
</organism>
<dbReference type="SUPFAM" id="SSF47384">
    <property type="entry name" value="Homodimeric domain of signal transducing histidine kinase"/>
    <property type="match status" value="1"/>
</dbReference>
<name>A0ABR6EZC9_9SPHI</name>
<proteinExistence type="predicted"/>
<dbReference type="Proteomes" id="UP000636110">
    <property type="component" value="Unassembled WGS sequence"/>
</dbReference>
<dbReference type="Gene3D" id="3.30.450.20">
    <property type="entry name" value="PAS domain"/>
    <property type="match status" value="1"/>
</dbReference>
<dbReference type="NCBIfam" id="TIGR00229">
    <property type="entry name" value="sensory_box"/>
    <property type="match status" value="1"/>
</dbReference>
<feature type="transmembrane region" description="Helical" evidence="3">
    <location>
        <begin position="43"/>
        <end position="62"/>
    </location>
</feature>
<dbReference type="PROSITE" id="PS50113">
    <property type="entry name" value="PAC"/>
    <property type="match status" value="1"/>
</dbReference>
<evidence type="ECO:0000259" key="4">
    <source>
        <dbReference type="PROSITE" id="PS50112"/>
    </source>
</evidence>
<dbReference type="InterPro" id="IPR035965">
    <property type="entry name" value="PAS-like_dom_sf"/>
</dbReference>
<accession>A0ABR6EZC9</accession>
<keyword evidence="7" id="KW-1185">Reference proteome</keyword>
<dbReference type="InterPro" id="IPR036097">
    <property type="entry name" value="HisK_dim/P_sf"/>
</dbReference>
<dbReference type="CDD" id="cd00130">
    <property type="entry name" value="PAS"/>
    <property type="match status" value="1"/>
</dbReference>
<dbReference type="SUPFAM" id="SSF55785">
    <property type="entry name" value="PYP-like sensor domain (PAS domain)"/>
    <property type="match status" value="1"/>
</dbReference>
<evidence type="ECO:0000313" key="6">
    <source>
        <dbReference type="EMBL" id="MBB2150638.1"/>
    </source>
</evidence>
<dbReference type="RefSeq" id="WP_182959757.1">
    <property type="nucleotide sequence ID" value="NZ_WNXC01000006.1"/>
</dbReference>
<dbReference type="EMBL" id="WNXC01000006">
    <property type="protein sequence ID" value="MBB2150638.1"/>
    <property type="molecule type" value="Genomic_DNA"/>
</dbReference>
<protein>
    <recommendedName>
        <fullName evidence="2">histidine kinase</fullName>
        <ecNumber evidence="2">2.7.13.3</ecNumber>
    </recommendedName>
</protein>